<dbReference type="OrthoDB" id="1715602at2759"/>
<reference evidence="2" key="1">
    <citation type="submission" date="2021-06" db="EMBL/GenBank/DDBJ databases">
        <authorList>
            <person name="Kallberg Y."/>
            <person name="Tangrot J."/>
            <person name="Rosling A."/>
        </authorList>
    </citation>
    <scope>NUCLEOTIDE SEQUENCE</scope>
    <source>
        <strain evidence="2">FL966</strain>
    </source>
</reference>
<comment type="caution">
    <text evidence="2">The sequence shown here is derived from an EMBL/GenBank/DDBJ whole genome shotgun (WGS) entry which is preliminary data.</text>
</comment>
<dbReference type="GO" id="GO:0046983">
    <property type="term" value="F:protein dimerization activity"/>
    <property type="evidence" value="ECO:0007669"/>
    <property type="project" value="InterPro"/>
</dbReference>
<dbReference type="SUPFAM" id="SSF53098">
    <property type="entry name" value="Ribonuclease H-like"/>
    <property type="match status" value="1"/>
</dbReference>
<dbReference type="EMBL" id="CAJVQA010089317">
    <property type="protein sequence ID" value="CAG8840137.1"/>
    <property type="molecule type" value="Genomic_DNA"/>
</dbReference>
<protein>
    <submittedName>
        <fullName evidence="2">20245_t:CDS:1</fullName>
    </submittedName>
</protein>
<accession>A0A9N9PE07</accession>
<evidence type="ECO:0000259" key="1">
    <source>
        <dbReference type="Pfam" id="PF05699"/>
    </source>
</evidence>
<dbReference type="InterPro" id="IPR012337">
    <property type="entry name" value="RNaseH-like_sf"/>
</dbReference>
<dbReference type="Proteomes" id="UP000789759">
    <property type="component" value="Unassembled WGS sequence"/>
</dbReference>
<organism evidence="2 3">
    <name type="scientific">Cetraspora pellucida</name>
    <dbReference type="NCBI Taxonomy" id="1433469"/>
    <lineage>
        <taxon>Eukaryota</taxon>
        <taxon>Fungi</taxon>
        <taxon>Fungi incertae sedis</taxon>
        <taxon>Mucoromycota</taxon>
        <taxon>Glomeromycotina</taxon>
        <taxon>Glomeromycetes</taxon>
        <taxon>Diversisporales</taxon>
        <taxon>Gigasporaceae</taxon>
        <taxon>Cetraspora</taxon>
    </lineage>
</organism>
<name>A0A9N9PE07_9GLOM</name>
<dbReference type="AlphaFoldDB" id="A0A9N9PE07"/>
<dbReference type="InterPro" id="IPR008906">
    <property type="entry name" value="HATC_C_dom"/>
</dbReference>
<feature type="domain" description="HAT C-terminal dimerisation" evidence="1">
    <location>
        <begin position="43"/>
        <end position="101"/>
    </location>
</feature>
<gene>
    <name evidence="2" type="ORF">CPELLU_LOCUS21972</name>
</gene>
<evidence type="ECO:0000313" key="3">
    <source>
        <dbReference type="Proteomes" id="UP000789759"/>
    </source>
</evidence>
<proteinExistence type="predicted"/>
<evidence type="ECO:0000313" key="2">
    <source>
        <dbReference type="EMBL" id="CAG8840137.1"/>
    </source>
</evidence>
<sequence length="107" mass="12600">ITNKYENDYAPVPSQDAAYTTKEPSNIMARMYKRLCVEQQIMRNNESCYPNLTKFARDILPILATSVLSEQMFRISGDMITNKRNWLDCKTVREAICLRSWWRELNS</sequence>
<feature type="non-terminal residue" evidence="2">
    <location>
        <position position="107"/>
    </location>
</feature>
<keyword evidence="3" id="KW-1185">Reference proteome</keyword>
<dbReference type="Pfam" id="PF05699">
    <property type="entry name" value="Dimer_Tnp_hAT"/>
    <property type="match status" value="1"/>
</dbReference>